<evidence type="ECO:0000256" key="2">
    <source>
        <dbReference type="ARBA" id="ARBA00022801"/>
    </source>
</evidence>
<dbReference type="AlphaFoldDB" id="A0A556N7T3"/>
<dbReference type="Proteomes" id="UP000316008">
    <property type="component" value="Unassembled WGS sequence"/>
</dbReference>
<dbReference type="GO" id="GO:0046872">
    <property type="term" value="F:metal ion binding"/>
    <property type="evidence" value="ECO:0007669"/>
    <property type="project" value="UniProtKB-KW"/>
</dbReference>
<dbReference type="OrthoDB" id="9788689at2"/>
<dbReference type="Pfam" id="PF00491">
    <property type="entry name" value="Arginase"/>
    <property type="match status" value="1"/>
</dbReference>
<sequence>MLESTFFKLQLPEEAHLKAWLTERDGEIRIGQNVLYRGKSDSWKEKKFHILGIKEDIGPRLNAGKGGSGGAFEAFILRFLAVQSNQFLNGNSICIHGFIELKDPIDAISHMHVDDLDYLVSNWVKEVADCNGIPIVIGGGHNNAYPIIKGVSESKSLAISVVNMDPHADVRAMEGRHSGNPFSYAYEYGFLGHYSVLGLHESYNNQFILDHLHQMNAFFTFYESWLEKPFKFQADIDKVYDSHFQTMMGVELDMDSIAYMPSSAFTPSGISVDQARIYIRKMATLEKVCYLHLPEAAPKNELEELIVGKTLSYLVTDFVKEYQKYHH</sequence>
<keyword evidence="7" id="KW-1185">Reference proteome</keyword>
<evidence type="ECO:0000313" key="6">
    <source>
        <dbReference type="EMBL" id="TSJ48190.1"/>
    </source>
</evidence>
<gene>
    <name evidence="6" type="ORF">FO442_03365</name>
</gene>
<dbReference type="GO" id="GO:0033389">
    <property type="term" value="P:putrescine biosynthetic process from arginine, via agmatine"/>
    <property type="evidence" value="ECO:0007669"/>
    <property type="project" value="TreeGrafter"/>
</dbReference>
<proteinExistence type="inferred from homology"/>
<comment type="similarity">
    <text evidence="5">Belongs to the arginase family.</text>
</comment>
<keyword evidence="1" id="KW-0479">Metal-binding</keyword>
<reference evidence="6 7" key="1">
    <citation type="submission" date="2019-07" db="EMBL/GenBank/DDBJ databases">
        <authorList>
            <person name="Huq M.A."/>
        </authorList>
    </citation>
    <scope>NUCLEOTIDE SEQUENCE [LARGE SCALE GENOMIC DNA]</scope>
    <source>
        <strain evidence="6 7">MAH-3</strain>
    </source>
</reference>
<dbReference type="PROSITE" id="PS51409">
    <property type="entry name" value="ARGINASE_2"/>
    <property type="match status" value="1"/>
</dbReference>
<dbReference type="PANTHER" id="PTHR11358">
    <property type="entry name" value="ARGINASE/AGMATINASE"/>
    <property type="match status" value="1"/>
</dbReference>
<comment type="caution">
    <text evidence="6">The sequence shown here is derived from an EMBL/GenBank/DDBJ whole genome shotgun (WGS) entry which is preliminary data.</text>
</comment>
<evidence type="ECO:0000256" key="5">
    <source>
        <dbReference type="PROSITE-ProRule" id="PRU00742"/>
    </source>
</evidence>
<name>A0A556N7T3_9FLAO</name>
<dbReference type="EMBL" id="VLPL01000001">
    <property type="protein sequence ID" value="TSJ48190.1"/>
    <property type="molecule type" value="Genomic_DNA"/>
</dbReference>
<dbReference type="SUPFAM" id="SSF52768">
    <property type="entry name" value="Arginase/deacetylase"/>
    <property type="match status" value="1"/>
</dbReference>
<protein>
    <submittedName>
        <fullName evidence="6">Formimidoylglutamase</fullName>
    </submittedName>
</protein>
<evidence type="ECO:0000256" key="3">
    <source>
        <dbReference type="ARBA" id="ARBA00022808"/>
    </source>
</evidence>
<keyword evidence="2" id="KW-0378">Hydrolase</keyword>
<dbReference type="PANTHER" id="PTHR11358:SF35">
    <property type="entry name" value="FORMIMIDOYLGLUTAMASE"/>
    <property type="match status" value="1"/>
</dbReference>
<dbReference type="Gene3D" id="3.40.800.10">
    <property type="entry name" value="Ureohydrolase domain"/>
    <property type="match status" value="1"/>
</dbReference>
<dbReference type="GO" id="GO:0006547">
    <property type="term" value="P:L-histidine metabolic process"/>
    <property type="evidence" value="ECO:0007669"/>
    <property type="project" value="UniProtKB-KW"/>
</dbReference>
<evidence type="ECO:0000256" key="1">
    <source>
        <dbReference type="ARBA" id="ARBA00022723"/>
    </source>
</evidence>
<keyword evidence="3" id="KW-0369">Histidine metabolism</keyword>
<keyword evidence="4" id="KW-0464">Manganese</keyword>
<dbReference type="InterPro" id="IPR023696">
    <property type="entry name" value="Ureohydrolase_dom_sf"/>
</dbReference>
<evidence type="ECO:0000256" key="4">
    <source>
        <dbReference type="ARBA" id="ARBA00023211"/>
    </source>
</evidence>
<dbReference type="InterPro" id="IPR006035">
    <property type="entry name" value="Ureohydrolase"/>
</dbReference>
<dbReference type="GO" id="GO:0008783">
    <property type="term" value="F:agmatinase activity"/>
    <property type="evidence" value="ECO:0007669"/>
    <property type="project" value="TreeGrafter"/>
</dbReference>
<dbReference type="RefSeq" id="WP_144331725.1">
    <property type="nucleotide sequence ID" value="NZ_VLPL01000001.1"/>
</dbReference>
<evidence type="ECO:0000313" key="7">
    <source>
        <dbReference type="Proteomes" id="UP000316008"/>
    </source>
</evidence>
<accession>A0A556N7T3</accession>
<dbReference type="CDD" id="cd09988">
    <property type="entry name" value="Formimidoylglutamase"/>
    <property type="match status" value="1"/>
</dbReference>
<organism evidence="6 7">
    <name type="scientific">Fluviicola chungangensis</name>
    <dbReference type="NCBI Taxonomy" id="2597671"/>
    <lineage>
        <taxon>Bacteria</taxon>
        <taxon>Pseudomonadati</taxon>
        <taxon>Bacteroidota</taxon>
        <taxon>Flavobacteriia</taxon>
        <taxon>Flavobacteriales</taxon>
        <taxon>Crocinitomicaceae</taxon>
        <taxon>Fluviicola</taxon>
    </lineage>
</organism>